<dbReference type="InterPro" id="IPR003245">
    <property type="entry name" value="Phytocyanin_dom"/>
</dbReference>
<evidence type="ECO:0000313" key="6">
    <source>
        <dbReference type="EMBL" id="KAF5190135.1"/>
    </source>
</evidence>
<dbReference type="PANTHER" id="PTHR33021">
    <property type="entry name" value="BLUE COPPER PROTEIN"/>
    <property type="match status" value="1"/>
</dbReference>
<dbReference type="SUPFAM" id="SSF49503">
    <property type="entry name" value="Cupredoxins"/>
    <property type="match status" value="1"/>
</dbReference>
<dbReference type="EMBL" id="JABWDY010024581">
    <property type="protein sequence ID" value="KAF5190135.1"/>
    <property type="molecule type" value="Genomic_DNA"/>
</dbReference>
<dbReference type="Pfam" id="PF02298">
    <property type="entry name" value="Cu_bind_like"/>
    <property type="match status" value="1"/>
</dbReference>
<feature type="domain" description="Phytocyanin" evidence="5">
    <location>
        <begin position="22"/>
        <end position="120"/>
    </location>
</feature>
<dbReference type="Gene3D" id="2.60.40.420">
    <property type="entry name" value="Cupredoxins - blue copper proteins"/>
    <property type="match status" value="1"/>
</dbReference>
<reference evidence="6 7" key="1">
    <citation type="submission" date="2020-06" db="EMBL/GenBank/DDBJ databases">
        <title>Transcriptomic and genomic resources for Thalictrum thalictroides and T. hernandezii: Facilitating candidate gene discovery in an emerging model plant lineage.</title>
        <authorList>
            <person name="Arias T."/>
            <person name="Riano-Pachon D.M."/>
            <person name="Di Stilio V.S."/>
        </authorList>
    </citation>
    <scope>NUCLEOTIDE SEQUENCE [LARGE SCALE GENOMIC DNA]</scope>
    <source>
        <strain evidence="7">cv. WT478/WT964</strain>
        <tissue evidence="6">Leaves</tissue>
    </source>
</reference>
<accession>A0A7J6W1E1</accession>
<evidence type="ECO:0000256" key="3">
    <source>
        <dbReference type="SAM" id="MobiDB-lite"/>
    </source>
</evidence>
<sequence>MAKLLFFILMLVLGLVLTCQATTYTVGDTSGWDISSNIDSWATDKNLKVGDSLLFLYSSTHSVNEVNKESYDACNVTNPISASSNGNTTITLTTPGNKYFVCGNKLHCFGGMKLQVHVKGEVAGSPASAPSMSPSSLPRPSTKNNMPGPTSTATIIHSGWTYLLSCTLGVTISTFLLI</sequence>
<evidence type="ECO:0000256" key="4">
    <source>
        <dbReference type="SAM" id="SignalP"/>
    </source>
</evidence>
<dbReference type="InterPro" id="IPR039391">
    <property type="entry name" value="Phytocyanin-like"/>
</dbReference>
<dbReference type="CDD" id="cd04216">
    <property type="entry name" value="Phytocyanin"/>
    <property type="match status" value="1"/>
</dbReference>
<dbReference type="FunFam" id="2.60.40.420:FF:000003">
    <property type="entry name" value="Blue copper"/>
    <property type="match status" value="1"/>
</dbReference>
<gene>
    <name evidence="6" type="ORF">FRX31_020272</name>
</gene>
<dbReference type="GO" id="GO:0009055">
    <property type="term" value="F:electron transfer activity"/>
    <property type="evidence" value="ECO:0007669"/>
    <property type="project" value="InterPro"/>
</dbReference>
<dbReference type="GO" id="GO:0005886">
    <property type="term" value="C:plasma membrane"/>
    <property type="evidence" value="ECO:0007669"/>
    <property type="project" value="TreeGrafter"/>
</dbReference>
<dbReference type="OrthoDB" id="581242at2759"/>
<evidence type="ECO:0000256" key="2">
    <source>
        <dbReference type="ARBA" id="ARBA00023180"/>
    </source>
</evidence>
<dbReference type="GO" id="GO:0046872">
    <property type="term" value="F:metal ion binding"/>
    <property type="evidence" value="ECO:0007669"/>
    <property type="project" value="UniProtKB-KW"/>
</dbReference>
<feature type="region of interest" description="Disordered" evidence="3">
    <location>
        <begin position="125"/>
        <end position="149"/>
    </location>
</feature>
<feature type="chain" id="PRO_5029507502" evidence="4">
    <location>
        <begin position="22"/>
        <end position="178"/>
    </location>
</feature>
<name>A0A7J6W1E1_THATH</name>
<dbReference type="InterPro" id="IPR008972">
    <property type="entry name" value="Cupredoxin"/>
</dbReference>
<dbReference type="Proteomes" id="UP000554482">
    <property type="component" value="Unassembled WGS sequence"/>
</dbReference>
<protein>
    <submittedName>
        <fullName evidence="6">Early nodulin-like protein</fullName>
    </submittedName>
</protein>
<feature type="signal peptide" evidence="4">
    <location>
        <begin position="1"/>
        <end position="21"/>
    </location>
</feature>
<dbReference type="AlphaFoldDB" id="A0A7J6W1E1"/>
<keyword evidence="4" id="KW-0732">Signal</keyword>
<evidence type="ECO:0000259" key="5">
    <source>
        <dbReference type="PROSITE" id="PS51485"/>
    </source>
</evidence>
<proteinExistence type="predicted"/>
<dbReference type="PANTHER" id="PTHR33021:SF70">
    <property type="entry name" value="PHYTOCYANIN DOMAIN-CONTAINING PROTEIN"/>
    <property type="match status" value="1"/>
</dbReference>
<feature type="compositionally biased region" description="Low complexity" evidence="3">
    <location>
        <begin position="125"/>
        <end position="141"/>
    </location>
</feature>
<keyword evidence="2" id="KW-0325">Glycoprotein</keyword>
<evidence type="ECO:0000313" key="7">
    <source>
        <dbReference type="Proteomes" id="UP000554482"/>
    </source>
</evidence>
<comment type="caution">
    <text evidence="6">The sequence shown here is derived from an EMBL/GenBank/DDBJ whole genome shotgun (WGS) entry which is preliminary data.</text>
</comment>
<organism evidence="6 7">
    <name type="scientific">Thalictrum thalictroides</name>
    <name type="common">Rue-anemone</name>
    <name type="synonym">Anemone thalictroides</name>
    <dbReference type="NCBI Taxonomy" id="46969"/>
    <lineage>
        <taxon>Eukaryota</taxon>
        <taxon>Viridiplantae</taxon>
        <taxon>Streptophyta</taxon>
        <taxon>Embryophyta</taxon>
        <taxon>Tracheophyta</taxon>
        <taxon>Spermatophyta</taxon>
        <taxon>Magnoliopsida</taxon>
        <taxon>Ranunculales</taxon>
        <taxon>Ranunculaceae</taxon>
        <taxon>Thalictroideae</taxon>
        <taxon>Thalictrum</taxon>
    </lineage>
</organism>
<keyword evidence="1" id="KW-0479">Metal-binding</keyword>
<dbReference type="PROSITE" id="PS51485">
    <property type="entry name" value="PHYTOCYANIN"/>
    <property type="match status" value="1"/>
</dbReference>
<keyword evidence="7" id="KW-1185">Reference proteome</keyword>
<evidence type="ECO:0000256" key="1">
    <source>
        <dbReference type="ARBA" id="ARBA00022723"/>
    </source>
</evidence>